<protein>
    <submittedName>
        <fullName evidence="2">Uncharacterized protein</fullName>
    </submittedName>
</protein>
<sequence length="83" mass="8791">MGLVTELVDDVKGAVLDPTDEQKAILLAIVAIIIVDRYAWYHDIPFVVQTTAAVGAGFLVFILVSFLISGQFPPDDGTGDGGN</sequence>
<organism evidence="2 3">
    <name type="scientific">Halopenitus malekzadehii</name>
    <dbReference type="NCBI Taxonomy" id="1267564"/>
    <lineage>
        <taxon>Archaea</taxon>
        <taxon>Methanobacteriati</taxon>
        <taxon>Methanobacteriota</taxon>
        <taxon>Stenosarchaea group</taxon>
        <taxon>Halobacteria</taxon>
        <taxon>Halobacteriales</taxon>
        <taxon>Haloferacaceae</taxon>
        <taxon>Halopenitus</taxon>
    </lineage>
</organism>
<dbReference type="EMBL" id="FNWU01000004">
    <property type="protein sequence ID" value="SEH51590.1"/>
    <property type="molecule type" value="Genomic_DNA"/>
</dbReference>
<name>A0A1H6IV72_9EURY</name>
<dbReference type="OrthoDB" id="326753at2157"/>
<feature type="transmembrane region" description="Helical" evidence="1">
    <location>
        <begin position="24"/>
        <end position="40"/>
    </location>
</feature>
<keyword evidence="1" id="KW-0472">Membrane</keyword>
<feature type="transmembrane region" description="Helical" evidence="1">
    <location>
        <begin position="46"/>
        <end position="68"/>
    </location>
</feature>
<reference evidence="2 3" key="1">
    <citation type="submission" date="2016-10" db="EMBL/GenBank/DDBJ databases">
        <authorList>
            <person name="de Groot N.N."/>
        </authorList>
    </citation>
    <scope>NUCLEOTIDE SEQUENCE [LARGE SCALE GENOMIC DNA]</scope>
    <source>
        <strain evidence="2 3">IBRC-M10418</strain>
    </source>
</reference>
<dbReference type="Proteomes" id="UP000199215">
    <property type="component" value="Unassembled WGS sequence"/>
</dbReference>
<keyword evidence="3" id="KW-1185">Reference proteome</keyword>
<dbReference type="STRING" id="1267564.SAMN05192561_10425"/>
<keyword evidence="1" id="KW-1133">Transmembrane helix</keyword>
<proteinExistence type="predicted"/>
<accession>A0A1H6IV72</accession>
<evidence type="ECO:0000313" key="3">
    <source>
        <dbReference type="Proteomes" id="UP000199215"/>
    </source>
</evidence>
<keyword evidence="1" id="KW-0812">Transmembrane</keyword>
<evidence type="ECO:0000256" key="1">
    <source>
        <dbReference type="SAM" id="Phobius"/>
    </source>
</evidence>
<gene>
    <name evidence="2" type="ORF">SAMN05192561_10425</name>
</gene>
<dbReference type="RefSeq" id="WP_092816891.1">
    <property type="nucleotide sequence ID" value="NZ_FNWU01000004.1"/>
</dbReference>
<evidence type="ECO:0000313" key="2">
    <source>
        <dbReference type="EMBL" id="SEH51590.1"/>
    </source>
</evidence>
<dbReference type="AlphaFoldDB" id="A0A1H6IV72"/>